<keyword evidence="1" id="KW-0812">Transmembrane</keyword>
<dbReference type="OrthoDB" id="6281755at2759"/>
<proteinExistence type="predicted"/>
<feature type="transmembrane region" description="Helical" evidence="1">
    <location>
        <begin position="235"/>
        <end position="260"/>
    </location>
</feature>
<evidence type="ECO:0000256" key="1">
    <source>
        <dbReference type="SAM" id="Phobius"/>
    </source>
</evidence>
<accession>A0A3P6P5D1</accession>
<evidence type="ECO:0000313" key="2">
    <source>
        <dbReference type="EMBL" id="VDK24303.1"/>
    </source>
</evidence>
<keyword evidence="1" id="KW-0472">Membrane</keyword>
<organism evidence="2 3">
    <name type="scientific">Taenia asiatica</name>
    <name type="common">Asian tapeworm</name>
    <dbReference type="NCBI Taxonomy" id="60517"/>
    <lineage>
        <taxon>Eukaryota</taxon>
        <taxon>Metazoa</taxon>
        <taxon>Spiralia</taxon>
        <taxon>Lophotrochozoa</taxon>
        <taxon>Platyhelminthes</taxon>
        <taxon>Cestoda</taxon>
        <taxon>Eucestoda</taxon>
        <taxon>Cyclophyllidea</taxon>
        <taxon>Taeniidae</taxon>
        <taxon>Taenia</taxon>
    </lineage>
</organism>
<sequence>MSVVCVPTDKTDPKLLPSVGIYKLANLTKLADDEEFKKQIGDTIDEMAKGISKQIPQDLIQKLDNMKTKVATLKKALQLYDAAGAVTELKKFTEVDMKKLEDLQKDVEAKLPNKPVVDKLKAAIGQLKNNQTDIMVLQNAYQGIANQSTLPDDLEKYIDEAKKALELLKDEVKLKGVLEKDIKPMLSELITKILQVVTDALNGLVSKVLPCGDMHYIFEALVATGCSSSGLVTRFFGWALALTLSTLFSFLSFVGLFNLWCIQSHQIKRFYGP</sequence>
<protein>
    <submittedName>
        <fullName evidence="2">Uncharacterized protein</fullName>
    </submittedName>
</protein>
<keyword evidence="1" id="KW-1133">Transmembrane helix</keyword>
<evidence type="ECO:0000313" key="3">
    <source>
        <dbReference type="Proteomes" id="UP000282613"/>
    </source>
</evidence>
<gene>
    <name evidence="2" type="ORF">TASK_LOCUS2088</name>
</gene>
<dbReference type="EMBL" id="UYRS01000978">
    <property type="protein sequence ID" value="VDK24303.1"/>
    <property type="molecule type" value="Genomic_DNA"/>
</dbReference>
<dbReference type="Proteomes" id="UP000282613">
    <property type="component" value="Unassembled WGS sequence"/>
</dbReference>
<keyword evidence="3" id="KW-1185">Reference proteome</keyword>
<reference evidence="2 3" key="1">
    <citation type="submission" date="2018-11" db="EMBL/GenBank/DDBJ databases">
        <authorList>
            <consortium name="Pathogen Informatics"/>
        </authorList>
    </citation>
    <scope>NUCLEOTIDE SEQUENCE [LARGE SCALE GENOMIC DNA]</scope>
</reference>
<dbReference type="AlphaFoldDB" id="A0A3P6P5D1"/>
<name>A0A3P6P5D1_TAEAS</name>